<dbReference type="Proteomes" id="UP001642409">
    <property type="component" value="Unassembled WGS sequence"/>
</dbReference>
<dbReference type="EMBL" id="CAXDID020000470">
    <property type="protein sequence ID" value="CAL6094823.1"/>
    <property type="molecule type" value="Genomic_DNA"/>
</dbReference>
<proteinExistence type="predicted"/>
<evidence type="ECO:0000313" key="2">
    <source>
        <dbReference type="EMBL" id="CAL6094823.1"/>
    </source>
</evidence>
<sequence>MLLIIKPKYTQSKYCQKITFVSSYLFVREHSRKVPIRSRILRNRNFYFSLFRKTPGKRKTLLSALISFSTKAFTVVNNISKQFFFVSFIISRTQKYYYIPFVDGLIDQLNIYLNKTIQITPKRRIEEVSTPVIAPVVKKTVKTSGHQKIQQNSYLLCSECFQSWTRQTCSCLNIAICDQCRSEHIKQTNTIRSYYVHSPGK</sequence>
<protein>
    <submittedName>
        <fullName evidence="2">Hypothetical_protein</fullName>
    </submittedName>
</protein>
<accession>A0AA86NXA8</accession>
<reference evidence="1" key="1">
    <citation type="submission" date="2023-06" db="EMBL/GenBank/DDBJ databases">
        <authorList>
            <person name="Kurt Z."/>
        </authorList>
    </citation>
    <scope>NUCLEOTIDE SEQUENCE</scope>
</reference>
<evidence type="ECO:0000313" key="1">
    <source>
        <dbReference type="EMBL" id="CAI9926790.1"/>
    </source>
</evidence>
<evidence type="ECO:0000313" key="3">
    <source>
        <dbReference type="Proteomes" id="UP001642409"/>
    </source>
</evidence>
<organism evidence="1">
    <name type="scientific">Hexamita inflata</name>
    <dbReference type="NCBI Taxonomy" id="28002"/>
    <lineage>
        <taxon>Eukaryota</taxon>
        <taxon>Metamonada</taxon>
        <taxon>Diplomonadida</taxon>
        <taxon>Hexamitidae</taxon>
        <taxon>Hexamitinae</taxon>
        <taxon>Hexamita</taxon>
    </lineage>
</organism>
<comment type="caution">
    <text evidence="1">The sequence shown here is derived from an EMBL/GenBank/DDBJ whole genome shotgun (WGS) entry which is preliminary data.</text>
</comment>
<gene>
    <name evidence="1" type="ORF">HINF_LOCUS14435</name>
    <name evidence="2" type="ORF">HINF_LOCUS67653</name>
</gene>
<reference evidence="2 3" key="2">
    <citation type="submission" date="2024-07" db="EMBL/GenBank/DDBJ databases">
        <authorList>
            <person name="Akdeniz Z."/>
        </authorList>
    </citation>
    <scope>NUCLEOTIDE SEQUENCE [LARGE SCALE GENOMIC DNA]</scope>
</reference>
<keyword evidence="3" id="KW-1185">Reference proteome</keyword>
<dbReference type="AlphaFoldDB" id="A0AA86NXA8"/>
<dbReference type="EMBL" id="CATOUU010000372">
    <property type="protein sequence ID" value="CAI9926790.1"/>
    <property type="molecule type" value="Genomic_DNA"/>
</dbReference>
<name>A0AA86NXA8_9EUKA</name>